<dbReference type="AlphaFoldDB" id="A0A3L6PS37"/>
<protein>
    <submittedName>
        <fullName evidence="3">Uncharacterized protein</fullName>
    </submittedName>
</protein>
<dbReference type="SUPFAM" id="SSF103473">
    <property type="entry name" value="MFS general substrate transporter"/>
    <property type="match status" value="1"/>
</dbReference>
<gene>
    <name evidence="3" type="ORF">C2845_PM16G22820</name>
</gene>
<keyword evidence="4" id="KW-1185">Reference proteome</keyword>
<comment type="caution">
    <text evidence="3">The sequence shown here is derived from an EMBL/GenBank/DDBJ whole genome shotgun (WGS) entry which is preliminary data.</text>
</comment>
<reference evidence="4" key="1">
    <citation type="journal article" date="2019" name="Nat. Commun.">
        <title>The genome of broomcorn millet.</title>
        <authorList>
            <person name="Zou C."/>
            <person name="Miki D."/>
            <person name="Li D."/>
            <person name="Tang Q."/>
            <person name="Xiao L."/>
            <person name="Rajput S."/>
            <person name="Deng P."/>
            <person name="Jia W."/>
            <person name="Huang R."/>
            <person name="Zhang M."/>
            <person name="Sun Y."/>
            <person name="Hu J."/>
            <person name="Fu X."/>
            <person name="Schnable P.S."/>
            <person name="Li F."/>
            <person name="Zhang H."/>
            <person name="Feng B."/>
            <person name="Zhu X."/>
            <person name="Liu R."/>
            <person name="Schnable J.C."/>
            <person name="Zhu J.-K."/>
            <person name="Zhang H."/>
        </authorList>
    </citation>
    <scope>NUCLEOTIDE SEQUENCE [LARGE SCALE GENOMIC DNA]</scope>
</reference>
<sequence length="129" mass="13378">MASGSRRRQGPSGLAVGEAAGGGGRRRPRGWRAVAFVIGVYAATYMAANGFSFSLTSLLIGRCNMKANAATNVNNVFSGTFNFSPVVGAFVADALWGRFKTLLFGTAVGVLYKGKQAADSPAGPELLKT</sequence>
<evidence type="ECO:0000313" key="4">
    <source>
        <dbReference type="Proteomes" id="UP000275267"/>
    </source>
</evidence>
<dbReference type="EMBL" id="PQIB02000015">
    <property type="protein sequence ID" value="RLM64457.1"/>
    <property type="molecule type" value="Genomic_DNA"/>
</dbReference>
<organism evidence="3 4">
    <name type="scientific">Panicum miliaceum</name>
    <name type="common">Proso millet</name>
    <name type="synonym">Broomcorn millet</name>
    <dbReference type="NCBI Taxonomy" id="4540"/>
    <lineage>
        <taxon>Eukaryota</taxon>
        <taxon>Viridiplantae</taxon>
        <taxon>Streptophyta</taxon>
        <taxon>Embryophyta</taxon>
        <taxon>Tracheophyta</taxon>
        <taxon>Spermatophyta</taxon>
        <taxon>Magnoliopsida</taxon>
        <taxon>Liliopsida</taxon>
        <taxon>Poales</taxon>
        <taxon>Poaceae</taxon>
        <taxon>PACMAD clade</taxon>
        <taxon>Panicoideae</taxon>
        <taxon>Panicodae</taxon>
        <taxon>Paniceae</taxon>
        <taxon>Panicinae</taxon>
        <taxon>Panicum</taxon>
        <taxon>Panicum sect. Panicum</taxon>
    </lineage>
</organism>
<keyword evidence="2" id="KW-0472">Membrane</keyword>
<dbReference type="Proteomes" id="UP000275267">
    <property type="component" value="Unassembled WGS sequence"/>
</dbReference>
<evidence type="ECO:0000256" key="2">
    <source>
        <dbReference type="SAM" id="Phobius"/>
    </source>
</evidence>
<dbReference type="InterPro" id="IPR036259">
    <property type="entry name" value="MFS_trans_sf"/>
</dbReference>
<proteinExistence type="predicted"/>
<keyword evidence="2" id="KW-0812">Transmembrane</keyword>
<feature type="transmembrane region" description="Helical" evidence="2">
    <location>
        <begin position="33"/>
        <end position="56"/>
    </location>
</feature>
<keyword evidence="2" id="KW-1133">Transmembrane helix</keyword>
<accession>A0A3L6PS37</accession>
<evidence type="ECO:0000313" key="3">
    <source>
        <dbReference type="EMBL" id="RLM64457.1"/>
    </source>
</evidence>
<evidence type="ECO:0000256" key="1">
    <source>
        <dbReference type="SAM" id="MobiDB-lite"/>
    </source>
</evidence>
<dbReference type="OrthoDB" id="205993at2759"/>
<feature type="region of interest" description="Disordered" evidence="1">
    <location>
        <begin position="1"/>
        <end position="27"/>
    </location>
</feature>
<dbReference type="STRING" id="4540.A0A3L6PS37"/>
<name>A0A3L6PS37_PANMI</name>
<dbReference type="Gene3D" id="1.20.1250.20">
    <property type="entry name" value="MFS general substrate transporter like domains"/>
    <property type="match status" value="1"/>
</dbReference>